<dbReference type="PIRSF" id="PIRSF004846">
    <property type="entry name" value="ModA"/>
    <property type="match status" value="1"/>
</dbReference>
<evidence type="ECO:0000256" key="2">
    <source>
        <dbReference type="ARBA" id="ARBA00022729"/>
    </source>
</evidence>
<sequence length="282" mass="27617">MGKTHRVLVASLAVLGSVASSCGSDAKDTAATTAATSTPAATATAASNTASATTVPTMTGTITVFAASSLTEAFTEMGAAFEKANPGAKVIFSFGGSGDLVTQIGQGAPADVFASADDSNMTKLVEAGNASGTPTVVAKNSLEIITEAGNPKGIATLADLATPDLVVVLCATTAPCGKLAALVLKTAGVTVVPKSLEDKVKGVVTKVTMGEADAGIVFATDVQAAGSKATGVAIPAEQNAVTNYSLVVTKQATNTTTASAFIASVASPAGQAILAKYGFLAP</sequence>
<proteinExistence type="predicted"/>
<dbReference type="InterPro" id="IPR050682">
    <property type="entry name" value="ModA/WtpA"/>
</dbReference>
<dbReference type="GO" id="GO:0015689">
    <property type="term" value="P:molybdate ion transport"/>
    <property type="evidence" value="ECO:0007669"/>
    <property type="project" value="InterPro"/>
</dbReference>
<dbReference type="PANTHER" id="PTHR30632">
    <property type="entry name" value="MOLYBDATE-BINDING PERIPLASMIC PROTEIN"/>
    <property type="match status" value="1"/>
</dbReference>
<dbReference type="SUPFAM" id="SSF53850">
    <property type="entry name" value="Periplasmic binding protein-like II"/>
    <property type="match status" value="1"/>
</dbReference>
<dbReference type="GO" id="GO:0030973">
    <property type="term" value="F:molybdate ion binding"/>
    <property type="evidence" value="ECO:0007669"/>
    <property type="project" value="TreeGrafter"/>
</dbReference>
<dbReference type="PROSITE" id="PS51257">
    <property type="entry name" value="PROKAR_LIPOPROTEIN"/>
    <property type="match status" value="1"/>
</dbReference>
<dbReference type="InterPro" id="IPR005950">
    <property type="entry name" value="ModA"/>
</dbReference>
<dbReference type="Gene3D" id="3.40.190.10">
    <property type="entry name" value="Periplasmic binding protein-like II"/>
    <property type="match status" value="2"/>
</dbReference>
<organism evidence="3">
    <name type="scientific">freshwater metagenome</name>
    <dbReference type="NCBI Taxonomy" id="449393"/>
    <lineage>
        <taxon>unclassified sequences</taxon>
        <taxon>metagenomes</taxon>
        <taxon>ecological metagenomes</taxon>
    </lineage>
</organism>
<accession>A0A6J7EG20</accession>
<dbReference type="GO" id="GO:0046872">
    <property type="term" value="F:metal ion binding"/>
    <property type="evidence" value="ECO:0007669"/>
    <property type="project" value="UniProtKB-KW"/>
</dbReference>
<evidence type="ECO:0000256" key="1">
    <source>
        <dbReference type="ARBA" id="ARBA00022723"/>
    </source>
</evidence>
<dbReference type="EMBL" id="CAFBLP010000029">
    <property type="protein sequence ID" value="CAB4879409.1"/>
    <property type="molecule type" value="Genomic_DNA"/>
</dbReference>
<dbReference type="PANTHER" id="PTHR30632:SF0">
    <property type="entry name" value="SULFATE-BINDING PROTEIN"/>
    <property type="match status" value="1"/>
</dbReference>
<keyword evidence="1" id="KW-0479">Metal-binding</keyword>
<evidence type="ECO:0000313" key="3">
    <source>
        <dbReference type="EMBL" id="CAB4879409.1"/>
    </source>
</evidence>
<dbReference type="AlphaFoldDB" id="A0A6J7EG20"/>
<dbReference type="Pfam" id="PF13531">
    <property type="entry name" value="SBP_bac_11"/>
    <property type="match status" value="1"/>
</dbReference>
<keyword evidence="2" id="KW-0732">Signal</keyword>
<name>A0A6J7EG20_9ZZZZ</name>
<reference evidence="3" key="1">
    <citation type="submission" date="2020-05" db="EMBL/GenBank/DDBJ databases">
        <authorList>
            <person name="Chiriac C."/>
            <person name="Salcher M."/>
            <person name="Ghai R."/>
            <person name="Kavagutti S V."/>
        </authorList>
    </citation>
    <scope>NUCLEOTIDE SEQUENCE</scope>
</reference>
<dbReference type="NCBIfam" id="TIGR01256">
    <property type="entry name" value="modA"/>
    <property type="match status" value="1"/>
</dbReference>
<gene>
    <name evidence="3" type="ORF">UFOPK3376_01356</name>
</gene>
<protein>
    <submittedName>
        <fullName evidence="3">Unannotated protein</fullName>
    </submittedName>
</protein>